<dbReference type="EMBL" id="GGMS01014425">
    <property type="protein sequence ID" value="MBY83628.1"/>
    <property type="molecule type" value="Transcribed_RNA"/>
</dbReference>
<gene>
    <name evidence="1" type="ORF">g.142398</name>
</gene>
<accession>A0A2S2R0U8</accession>
<dbReference type="AlphaFoldDB" id="A0A2S2R0U8"/>
<protein>
    <submittedName>
        <fullName evidence="1">Uncharacterized protein</fullName>
    </submittedName>
</protein>
<organism evidence="1">
    <name type="scientific">Sipha flava</name>
    <name type="common">yellow sugarcane aphid</name>
    <dbReference type="NCBI Taxonomy" id="143950"/>
    <lineage>
        <taxon>Eukaryota</taxon>
        <taxon>Metazoa</taxon>
        <taxon>Ecdysozoa</taxon>
        <taxon>Arthropoda</taxon>
        <taxon>Hexapoda</taxon>
        <taxon>Insecta</taxon>
        <taxon>Pterygota</taxon>
        <taxon>Neoptera</taxon>
        <taxon>Paraneoptera</taxon>
        <taxon>Hemiptera</taxon>
        <taxon>Sternorrhyncha</taxon>
        <taxon>Aphidomorpha</taxon>
        <taxon>Aphidoidea</taxon>
        <taxon>Aphididae</taxon>
        <taxon>Sipha</taxon>
    </lineage>
</organism>
<proteinExistence type="predicted"/>
<evidence type="ECO:0000313" key="1">
    <source>
        <dbReference type="EMBL" id="MBY83628.1"/>
    </source>
</evidence>
<name>A0A2S2R0U8_9HEMI</name>
<reference evidence="1" key="1">
    <citation type="submission" date="2018-04" db="EMBL/GenBank/DDBJ databases">
        <title>Transcriptome assembly of Sipha flava.</title>
        <authorList>
            <person name="Scully E.D."/>
            <person name="Geib S.M."/>
            <person name="Palmer N.A."/>
            <person name="Koch K."/>
            <person name="Bradshaw J."/>
            <person name="Heng-Moss T."/>
            <person name="Sarath G."/>
        </authorList>
    </citation>
    <scope>NUCLEOTIDE SEQUENCE</scope>
</reference>
<sequence>MSVQELADETMYNCTCVYIVRFIPHFSPFPDETHILRFNPKHARATSYVRVLQDRSTHSHMAVKPYATLHNALYGYVRTPETTRNNNPDLHAYTCIRALISDRIRGGG</sequence>